<evidence type="ECO:0000313" key="6">
    <source>
        <dbReference type="Proteomes" id="UP000431684"/>
    </source>
</evidence>
<feature type="transmembrane region" description="Helical" evidence="4">
    <location>
        <begin position="18"/>
        <end position="39"/>
    </location>
</feature>
<gene>
    <name evidence="5" type="ORF">GJV26_04145</name>
</gene>
<feature type="transmembrane region" description="Helical" evidence="4">
    <location>
        <begin position="331"/>
        <end position="350"/>
    </location>
</feature>
<keyword evidence="1 4" id="KW-0812">Transmembrane</keyword>
<feature type="transmembrane region" description="Helical" evidence="4">
    <location>
        <begin position="51"/>
        <end position="69"/>
    </location>
</feature>
<proteinExistence type="predicted"/>
<dbReference type="InterPro" id="IPR036259">
    <property type="entry name" value="MFS_trans_sf"/>
</dbReference>
<dbReference type="GO" id="GO:0022857">
    <property type="term" value="F:transmembrane transporter activity"/>
    <property type="evidence" value="ECO:0007669"/>
    <property type="project" value="InterPro"/>
</dbReference>
<protein>
    <submittedName>
        <fullName evidence="5">MFS transporter</fullName>
    </submittedName>
</protein>
<dbReference type="InterPro" id="IPR011701">
    <property type="entry name" value="MFS"/>
</dbReference>
<keyword evidence="3 4" id="KW-0472">Membrane</keyword>
<reference evidence="5 6" key="1">
    <citation type="submission" date="2019-11" db="EMBL/GenBank/DDBJ databases">
        <title>Draft Genome Sequences of Six Type Strains of the Genus Massilia.</title>
        <authorList>
            <person name="Miess H."/>
            <person name="Frediansyah A."/>
            <person name="Goeker M."/>
            <person name="Gross H."/>
        </authorList>
    </citation>
    <scope>NUCLEOTIDE SEQUENCE [LARGE SCALE GENOMIC DNA]</scope>
    <source>
        <strain evidence="5 6">DSM 17513</strain>
    </source>
</reference>
<feature type="transmembrane region" description="Helical" evidence="4">
    <location>
        <begin position="205"/>
        <end position="223"/>
    </location>
</feature>
<name>A0A6I3X630_9BURK</name>
<feature type="transmembrane region" description="Helical" evidence="4">
    <location>
        <begin position="136"/>
        <end position="154"/>
    </location>
</feature>
<feature type="transmembrane region" description="Helical" evidence="4">
    <location>
        <begin position="81"/>
        <end position="99"/>
    </location>
</feature>
<feature type="transmembrane region" description="Helical" evidence="4">
    <location>
        <begin position="166"/>
        <end position="185"/>
    </location>
</feature>
<evidence type="ECO:0000313" key="5">
    <source>
        <dbReference type="EMBL" id="MUI11677.1"/>
    </source>
</evidence>
<dbReference type="Gene3D" id="1.20.1250.20">
    <property type="entry name" value="MFS general substrate transporter like domains"/>
    <property type="match status" value="1"/>
</dbReference>
<sequence length="386" mass="38950">MQNLVQGGVPETWRGRGILMLCHFVGMVDLVALPVWVGALVQHYGFGLEQAGITVTAFLAGAVVASLVAAPRFGRLPRTACVVGGYGIAALAFLCAGFTTQFGILVLLHAVAGLAAGTALSVTHGTIGRSANPHRMFALAGTALGVGAVVFYGAVPPAIAAHGGAMLFKVLAGLMAVAAVAALAFPDIATAGREQVSHGRLSRAAWCAIFGVTAMALNQALVFSMLDRIGIMRGFGQDAVNQLLLVVGLVNLLPAAVAGFLDKRLNPVRVALVAAPLQAALAVMVCLSTGYPQYAVAGCVYPAVLIFMHTFLFGLIARLDPSGRALAATPAMMMTGSAIGPALAGTVVMHAGFGGLAALAIAVGACATLCFALVARKAGAPAAAAV</sequence>
<evidence type="ECO:0000256" key="4">
    <source>
        <dbReference type="SAM" id="Phobius"/>
    </source>
</evidence>
<dbReference type="AlphaFoldDB" id="A0A6I3X630"/>
<keyword evidence="2 4" id="KW-1133">Transmembrane helix</keyword>
<dbReference type="EMBL" id="WNWM01000002">
    <property type="protein sequence ID" value="MUI11677.1"/>
    <property type="molecule type" value="Genomic_DNA"/>
</dbReference>
<organism evidence="5 6">
    <name type="scientific">Pseudoduganella dura</name>
    <dbReference type="NCBI Taxonomy" id="321982"/>
    <lineage>
        <taxon>Bacteria</taxon>
        <taxon>Pseudomonadati</taxon>
        <taxon>Pseudomonadota</taxon>
        <taxon>Betaproteobacteria</taxon>
        <taxon>Burkholderiales</taxon>
        <taxon>Oxalobacteraceae</taxon>
        <taxon>Telluria group</taxon>
        <taxon>Pseudoduganella</taxon>
    </lineage>
</organism>
<dbReference type="SUPFAM" id="SSF103473">
    <property type="entry name" value="MFS general substrate transporter"/>
    <property type="match status" value="1"/>
</dbReference>
<dbReference type="Proteomes" id="UP000431684">
    <property type="component" value="Unassembled WGS sequence"/>
</dbReference>
<feature type="transmembrane region" description="Helical" evidence="4">
    <location>
        <begin position="273"/>
        <end position="294"/>
    </location>
</feature>
<evidence type="ECO:0000256" key="2">
    <source>
        <dbReference type="ARBA" id="ARBA00022989"/>
    </source>
</evidence>
<dbReference type="Pfam" id="PF07690">
    <property type="entry name" value="MFS_1"/>
    <property type="match status" value="1"/>
</dbReference>
<accession>A0A6I3X630</accession>
<dbReference type="OrthoDB" id="8229750at2"/>
<feature type="transmembrane region" description="Helical" evidence="4">
    <location>
        <begin position="356"/>
        <end position="375"/>
    </location>
</feature>
<feature type="transmembrane region" description="Helical" evidence="4">
    <location>
        <begin position="243"/>
        <end position="261"/>
    </location>
</feature>
<comment type="caution">
    <text evidence="5">The sequence shown here is derived from an EMBL/GenBank/DDBJ whole genome shotgun (WGS) entry which is preliminary data.</text>
</comment>
<feature type="transmembrane region" description="Helical" evidence="4">
    <location>
        <begin position="300"/>
        <end position="319"/>
    </location>
</feature>
<keyword evidence="6" id="KW-1185">Reference proteome</keyword>
<evidence type="ECO:0000256" key="1">
    <source>
        <dbReference type="ARBA" id="ARBA00022692"/>
    </source>
</evidence>
<evidence type="ECO:0000256" key="3">
    <source>
        <dbReference type="ARBA" id="ARBA00023136"/>
    </source>
</evidence>
<dbReference type="RefSeq" id="WP_155707718.1">
    <property type="nucleotide sequence ID" value="NZ_BMWU01000003.1"/>
</dbReference>